<dbReference type="RefSeq" id="XP_052749599.1">
    <property type="nucleotide sequence ID" value="XM_052893639.1"/>
</dbReference>
<evidence type="ECO:0000256" key="5">
    <source>
        <dbReference type="ARBA" id="ARBA00023136"/>
    </source>
</evidence>
<dbReference type="Gene3D" id="1.10.1450.10">
    <property type="entry name" value="Tetraspanin"/>
    <property type="match status" value="1"/>
</dbReference>
<protein>
    <recommendedName>
        <fullName evidence="6">Tetraspanin</fullName>
    </recommendedName>
</protein>
<feature type="transmembrane region" description="Helical" evidence="6">
    <location>
        <begin position="82"/>
        <end position="105"/>
    </location>
</feature>
<dbReference type="SUPFAM" id="SSF48652">
    <property type="entry name" value="Tetraspanin"/>
    <property type="match status" value="1"/>
</dbReference>
<feature type="transmembrane region" description="Helical" evidence="6">
    <location>
        <begin position="51"/>
        <end position="70"/>
    </location>
</feature>
<dbReference type="PANTHER" id="PTHR19282:SF521">
    <property type="entry name" value="IP01817P-RELATED"/>
    <property type="match status" value="1"/>
</dbReference>
<dbReference type="Proteomes" id="UP001652740">
    <property type="component" value="Unplaced"/>
</dbReference>
<evidence type="ECO:0000256" key="3">
    <source>
        <dbReference type="ARBA" id="ARBA00022692"/>
    </source>
</evidence>
<dbReference type="PRINTS" id="PR00259">
    <property type="entry name" value="TMFOUR"/>
</dbReference>
<dbReference type="Pfam" id="PF00335">
    <property type="entry name" value="Tetraspanin"/>
    <property type="match status" value="1"/>
</dbReference>
<keyword evidence="4 6" id="KW-1133">Transmembrane helix</keyword>
<dbReference type="PIRSF" id="PIRSF002419">
    <property type="entry name" value="Tetraspanin"/>
    <property type="match status" value="1"/>
</dbReference>
<sequence length="221" mass="24115">MGCGEFLVKYILFFSNLFFALAGLALLGLGIAIQLQIRTVVENISDFNVEIAPITAMVVGSIVFLIAFYGCCGAIRESNCMLVTYAIFMIVLMIIKITLASLIFIQLDDIILEIPKHLNTLFNNDALAFGNIQAAFKCCGTTGPLSYPNPINLPDTCCELTPCNAINAYPGCNDKITSLFQTYGITIGIVPLVIAAFELVAVVFSLCLANHARNKIRRTHY</sequence>
<feature type="transmembrane region" description="Helical" evidence="6">
    <location>
        <begin position="183"/>
        <end position="209"/>
    </location>
</feature>
<accession>A0ABM3MDW4</accession>
<keyword evidence="5 6" id="KW-0472">Membrane</keyword>
<dbReference type="InterPro" id="IPR000301">
    <property type="entry name" value="Tetraspanin_animals"/>
</dbReference>
<dbReference type="InterPro" id="IPR008952">
    <property type="entry name" value="Tetraspanin_EC2_sf"/>
</dbReference>
<reference evidence="8" key="1">
    <citation type="submission" date="2025-08" db="UniProtKB">
        <authorList>
            <consortium name="RefSeq"/>
        </authorList>
    </citation>
    <scope>IDENTIFICATION</scope>
    <source>
        <tissue evidence="8">Whole larvae</tissue>
    </source>
</reference>
<gene>
    <name evidence="8" type="primary">LOC113514843</name>
</gene>
<dbReference type="GeneID" id="113514843"/>
<comment type="similarity">
    <text evidence="2 6">Belongs to the tetraspanin (TM4SF) family.</text>
</comment>
<evidence type="ECO:0000313" key="7">
    <source>
        <dbReference type="Proteomes" id="UP001652740"/>
    </source>
</evidence>
<dbReference type="CDD" id="cd03127">
    <property type="entry name" value="tetraspanin_LEL"/>
    <property type="match status" value="1"/>
</dbReference>
<name>A0ABM3MDW4_GALME</name>
<dbReference type="InterPro" id="IPR018499">
    <property type="entry name" value="Tetraspanin/Peripherin"/>
</dbReference>
<proteinExistence type="inferred from homology"/>
<evidence type="ECO:0000256" key="6">
    <source>
        <dbReference type="RuleBase" id="RU361218"/>
    </source>
</evidence>
<evidence type="ECO:0000256" key="4">
    <source>
        <dbReference type="ARBA" id="ARBA00022989"/>
    </source>
</evidence>
<comment type="subcellular location">
    <subcellularLocation>
        <location evidence="1 6">Membrane</location>
        <topology evidence="1 6">Multi-pass membrane protein</topology>
    </subcellularLocation>
</comment>
<organism evidence="7 8">
    <name type="scientific">Galleria mellonella</name>
    <name type="common">Greater wax moth</name>
    <dbReference type="NCBI Taxonomy" id="7137"/>
    <lineage>
        <taxon>Eukaryota</taxon>
        <taxon>Metazoa</taxon>
        <taxon>Ecdysozoa</taxon>
        <taxon>Arthropoda</taxon>
        <taxon>Hexapoda</taxon>
        <taxon>Insecta</taxon>
        <taxon>Pterygota</taxon>
        <taxon>Neoptera</taxon>
        <taxon>Endopterygota</taxon>
        <taxon>Lepidoptera</taxon>
        <taxon>Glossata</taxon>
        <taxon>Ditrysia</taxon>
        <taxon>Pyraloidea</taxon>
        <taxon>Pyralidae</taxon>
        <taxon>Galleriinae</taxon>
        <taxon>Galleria</taxon>
    </lineage>
</organism>
<keyword evidence="3 6" id="KW-0812">Transmembrane</keyword>
<evidence type="ECO:0000256" key="2">
    <source>
        <dbReference type="ARBA" id="ARBA00006840"/>
    </source>
</evidence>
<keyword evidence="7" id="KW-1185">Reference proteome</keyword>
<feature type="transmembrane region" description="Helical" evidence="6">
    <location>
        <begin position="7"/>
        <end position="31"/>
    </location>
</feature>
<evidence type="ECO:0000313" key="8">
    <source>
        <dbReference type="RefSeq" id="XP_052749599.1"/>
    </source>
</evidence>
<evidence type="ECO:0000256" key="1">
    <source>
        <dbReference type="ARBA" id="ARBA00004141"/>
    </source>
</evidence>
<dbReference type="PANTHER" id="PTHR19282">
    <property type="entry name" value="TETRASPANIN"/>
    <property type="match status" value="1"/>
</dbReference>